<keyword evidence="3" id="KW-0001">2Fe-2S</keyword>
<evidence type="ECO:0000256" key="4">
    <source>
        <dbReference type="ARBA" id="ARBA00022723"/>
    </source>
</evidence>
<dbReference type="SUPFAM" id="SSF63380">
    <property type="entry name" value="Riboflavin synthase domain-like"/>
    <property type="match status" value="1"/>
</dbReference>
<evidence type="ECO:0000259" key="10">
    <source>
        <dbReference type="PROSITE" id="PS51085"/>
    </source>
</evidence>
<evidence type="ECO:0000256" key="2">
    <source>
        <dbReference type="ARBA" id="ARBA00022630"/>
    </source>
</evidence>
<dbReference type="InterPro" id="IPR001041">
    <property type="entry name" value="2Fe-2S_ferredoxin-type"/>
</dbReference>
<evidence type="ECO:0000256" key="5">
    <source>
        <dbReference type="ARBA" id="ARBA00022827"/>
    </source>
</evidence>
<dbReference type="RefSeq" id="WP_340330728.1">
    <property type="nucleotide sequence ID" value="NZ_JAZHOF010000006.1"/>
</dbReference>
<keyword evidence="2" id="KW-0285">Flavoprotein</keyword>
<dbReference type="InterPro" id="IPR036010">
    <property type="entry name" value="2Fe-2S_ferredoxin-like_sf"/>
</dbReference>
<dbReference type="Proteomes" id="UP001378188">
    <property type="component" value="Unassembled WGS sequence"/>
</dbReference>
<dbReference type="PANTHER" id="PTHR47354">
    <property type="entry name" value="NADH OXIDOREDUCTASE HCR"/>
    <property type="match status" value="1"/>
</dbReference>
<dbReference type="GO" id="GO:0046872">
    <property type="term" value="F:metal ion binding"/>
    <property type="evidence" value="ECO:0007669"/>
    <property type="project" value="UniProtKB-KW"/>
</dbReference>
<dbReference type="GO" id="GO:0051537">
    <property type="term" value="F:2 iron, 2 sulfur cluster binding"/>
    <property type="evidence" value="ECO:0007669"/>
    <property type="project" value="UniProtKB-KW"/>
</dbReference>
<protein>
    <submittedName>
        <fullName evidence="12">1,2-phenylacetyl-CoA epoxidase subunit PaaE</fullName>
        <ecNumber evidence="12">1.14.13.149</ecNumber>
    </submittedName>
</protein>
<gene>
    <name evidence="12" type="primary">paaE</name>
    <name evidence="12" type="ORF">V3328_16215</name>
</gene>
<feature type="domain" description="FAD-binding FR-type" evidence="11">
    <location>
        <begin position="3"/>
        <end position="107"/>
    </location>
</feature>
<evidence type="ECO:0000313" key="13">
    <source>
        <dbReference type="Proteomes" id="UP001378188"/>
    </source>
</evidence>
<evidence type="ECO:0000259" key="11">
    <source>
        <dbReference type="PROSITE" id="PS51384"/>
    </source>
</evidence>
<dbReference type="NCBIfam" id="TIGR02160">
    <property type="entry name" value="PA_CoA_Oxy5"/>
    <property type="match status" value="1"/>
</dbReference>
<dbReference type="InterPro" id="IPR008333">
    <property type="entry name" value="Cbr1-like_FAD-bd_dom"/>
</dbReference>
<dbReference type="AlphaFoldDB" id="A0AAW9RS30"/>
<dbReference type="Pfam" id="PF00970">
    <property type="entry name" value="FAD_binding_6"/>
    <property type="match status" value="1"/>
</dbReference>
<proteinExistence type="predicted"/>
<keyword evidence="8" id="KW-0411">Iron-sulfur</keyword>
<dbReference type="PROSITE" id="PS51384">
    <property type="entry name" value="FAD_FR"/>
    <property type="match status" value="1"/>
</dbReference>
<dbReference type="InterPro" id="IPR001709">
    <property type="entry name" value="Flavoprot_Pyr_Nucl_cyt_Rdtase"/>
</dbReference>
<dbReference type="EMBL" id="JAZHOF010000006">
    <property type="protein sequence ID" value="MEJ8573037.1"/>
    <property type="molecule type" value="Genomic_DNA"/>
</dbReference>
<dbReference type="Gene3D" id="3.40.50.80">
    <property type="entry name" value="Nucleotide-binding domain of ferredoxin-NADP reductase (FNR) module"/>
    <property type="match status" value="1"/>
</dbReference>
<dbReference type="Pfam" id="PF00175">
    <property type="entry name" value="NAD_binding_1"/>
    <property type="match status" value="1"/>
</dbReference>
<dbReference type="EC" id="1.14.13.149" evidence="12"/>
<dbReference type="InterPro" id="IPR001433">
    <property type="entry name" value="OxRdtase_FAD/NAD-bd"/>
</dbReference>
<dbReference type="GO" id="GO:0050660">
    <property type="term" value="F:flavin adenine dinucleotide binding"/>
    <property type="evidence" value="ECO:0007669"/>
    <property type="project" value="TreeGrafter"/>
</dbReference>
<evidence type="ECO:0000256" key="6">
    <source>
        <dbReference type="ARBA" id="ARBA00023002"/>
    </source>
</evidence>
<dbReference type="PROSITE" id="PS51085">
    <property type="entry name" value="2FE2S_FER_2"/>
    <property type="match status" value="1"/>
</dbReference>
<dbReference type="InterPro" id="IPR050415">
    <property type="entry name" value="MRET"/>
</dbReference>
<dbReference type="InterPro" id="IPR012675">
    <property type="entry name" value="Beta-grasp_dom_sf"/>
</dbReference>
<evidence type="ECO:0000256" key="9">
    <source>
        <dbReference type="ARBA" id="ARBA00034078"/>
    </source>
</evidence>
<keyword evidence="6 12" id="KW-0560">Oxidoreductase</keyword>
<dbReference type="Gene3D" id="2.40.30.10">
    <property type="entry name" value="Translation factors"/>
    <property type="match status" value="1"/>
</dbReference>
<dbReference type="PRINTS" id="PR00406">
    <property type="entry name" value="CYTB5RDTASE"/>
</dbReference>
<dbReference type="InterPro" id="IPR039261">
    <property type="entry name" value="FNR_nucleotide-bd"/>
</dbReference>
<dbReference type="SUPFAM" id="SSF52343">
    <property type="entry name" value="Ferredoxin reductase-like, C-terminal NADP-linked domain"/>
    <property type="match status" value="1"/>
</dbReference>
<evidence type="ECO:0000256" key="1">
    <source>
        <dbReference type="ARBA" id="ARBA00001974"/>
    </source>
</evidence>
<comment type="cofactor">
    <cofactor evidence="1">
        <name>FAD</name>
        <dbReference type="ChEBI" id="CHEBI:57692"/>
    </cofactor>
</comment>
<reference evidence="12 13" key="1">
    <citation type="submission" date="2024-02" db="EMBL/GenBank/DDBJ databases">
        <title>Genome analysis and characterization of Microbaculum marinisediminis sp. nov., isolated from marine sediment.</title>
        <authorList>
            <person name="Du Z.-J."/>
            <person name="Ye Y.-Q."/>
            <person name="Zhang Z.-R."/>
            <person name="Yuan S.-M."/>
            <person name="Zhang X.-Y."/>
        </authorList>
    </citation>
    <scope>NUCLEOTIDE SEQUENCE [LARGE SCALE GENOMIC DNA]</scope>
    <source>
        <strain evidence="12 13">SDUM1044001</strain>
    </source>
</reference>
<dbReference type="GO" id="GO:0010124">
    <property type="term" value="P:phenylacetate catabolic process"/>
    <property type="evidence" value="ECO:0007669"/>
    <property type="project" value="InterPro"/>
</dbReference>
<dbReference type="Pfam" id="PF00111">
    <property type="entry name" value="Fer2"/>
    <property type="match status" value="1"/>
</dbReference>
<dbReference type="PANTHER" id="PTHR47354:SF8">
    <property type="entry name" value="1,2-PHENYLACETYL-COA EPOXIDASE, SUBUNIT E"/>
    <property type="match status" value="1"/>
</dbReference>
<dbReference type="PRINTS" id="PR00371">
    <property type="entry name" value="FPNCR"/>
</dbReference>
<dbReference type="CDD" id="cd00207">
    <property type="entry name" value="fer2"/>
    <property type="match status" value="1"/>
</dbReference>
<dbReference type="SUPFAM" id="SSF54292">
    <property type="entry name" value="2Fe-2S ferredoxin-like"/>
    <property type="match status" value="1"/>
</dbReference>
<dbReference type="GO" id="GO:0097266">
    <property type="term" value="F:phenylacetyl-CoA 1,2-epoxidase activity"/>
    <property type="evidence" value="ECO:0007669"/>
    <property type="project" value="UniProtKB-EC"/>
</dbReference>
<keyword evidence="7" id="KW-0408">Iron</keyword>
<dbReference type="CDD" id="cd06214">
    <property type="entry name" value="PA_degradation_oxidoreductase_like"/>
    <property type="match status" value="1"/>
</dbReference>
<evidence type="ECO:0000256" key="8">
    <source>
        <dbReference type="ARBA" id="ARBA00023014"/>
    </source>
</evidence>
<comment type="caution">
    <text evidence="12">The sequence shown here is derived from an EMBL/GenBank/DDBJ whole genome shotgun (WGS) entry which is preliminary data.</text>
</comment>
<organism evidence="12 13">
    <name type="scientific">Microbaculum marinum</name>
    <dbReference type="NCBI Taxonomy" id="1764581"/>
    <lineage>
        <taxon>Bacteria</taxon>
        <taxon>Pseudomonadati</taxon>
        <taxon>Pseudomonadota</taxon>
        <taxon>Alphaproteobacteria</taxon>
        <taxon>Hyphomicrobiales</taxon>
        <taxon>Tepidamorphaceae</taxon>
        <taxon>Microbaculum</taxon>
    </lineage>
</organism>
<dbReference type="Gene3D" id="3.10.20.30">
    <property type="match status" value="1"/>
</dbReference>
<feature type="domain" description="2Fe-2S ferredoxin-type" evidence="10">
    <location>
        <begin position="268"/>
        <end position="359"/>
    </location>
</feature>
<dbReference type="InterPro" id="IPR017938">
    <property type="entry name" value="Riboflavin_synthase-like_b-brl"/>
</dbReference>
<name>A0AAW9RS30_9HYPH</name>
<accession>A0AAW9RS30</accession>
<keyword evidence="13" id="KW-1185">Reference proteome</keyword>
<dbReference type="InterPro" id="IPR011884">
    <property type="entry name" value="PaaE"/>
</dbReference>
<evidence type="ECO:0000313" key="12">
    <source>
        <dbReference type="EMBL" id="MEJ8573037.1"/>
    </source>
</evidence>
<keyword evidence="4" id="KW-0479">Metal-binding</keyword>
<evidence type="ECO:0000256" key="7">
    <source>
        <dbReference type="ARBA" id="ARBA00023004"/>
    </source>
</evidence>
<keyword evidence="5" id="KW-0274">FAD</keyword>
<sequence>MRFDFHPLNVRAVDRQTTDAVAISFELPKDVNGAFKFRPGQYVTLRTRIDGEDVRRTYSICSLPGEDCIRVGVKVLEGGRFSTFANTHLKPGDVIEVMEPEGRFGVEIGGTHDYLLIAAGSGITPMLSIAAAVLSHEPHSRVTLVYGNRTSDSIMFLEELEDLKDAYLDRFTLITLLSREAQDVELLNGRIDEARLKELAARGLIDPAGADAVMICGPGEMIDTVSRTLVDLGVDEKSILAERFVPADGQAPRTPPSPAARAAATEGAHVETILDGRRLAFDITDPQMSVIDAGLAAGLDLPYSCKGGMCCTCRCKIVEGEAEMAVNYSLQPWEIEEGFTLACQSRPTTKRLVLDFDAV</sequence>
<dbReference type="InterPro" id="IPR017927">
    <property type="entry name" value="FAD-bd_FR_type"/>
</dbReference>
<evidence type="ECO:0000256" key="3">
    <source>
        <dbReference type="ARBA" id="ARBA00022714"/>
    </source>
</evidence>
<comment type="cofactor">
    <cofactor evidence="9">
        <name>[2Fe-2S] cluster</name>
        <dbReference type="ChEBI" id="CHEBI:190135"/>
    </cofactor>
</comment>